<organism evidence="1 2">
    <name type="scientific">Phytopseudomonas seleniipraecipitans</name>
    <dbReference type="NCBI Taxonomy" id="640205"/>
    <lineage>
        <taxon>Bacteria</taxon>
        <taxon>Pseudomonadati</taxon>
        <taxon>Pseudomonadota</taxon>
        <taxon>Gammaproteobacteria</taxon>
        <taxon>Pseudomonadales</taxon>
        <taxon>Pseudomonadaceae</taxon>
        <taxon>Phytopseudomonas</taxon>
    </lineage>
</organism>
<sequence>MLIMSVSGRLLFVSYDVVRNIPSGRKLSVTQPGFDVYEITPGTQGEPDIVAAGVDLGGGLDSIVYGRVQEEKITLCAEKQCADIKPGGKVNHWSVDELEGYEFVEVAFDADSAYALVRKQWDDRVDGNLTADDARLSLVRLSPDKADLEPITTNGTPYELVVNDKKPSWKVASSAEELSDLLLYEFSRMPNGGGISFGDNNLEGRVAWNQVYYLNGLISLAQGDLGVSSPGLVEYARRRVRAEVDLIARLADSDYPGYRVKRYSLDREPLLFSLHLGRIASLLERTEQAGLGTPAVKNALASIKKELLSFEHTVEHPIGCQLVVGEICRTLAYRQGYPFWADGVNVPYNYVSGYVGGLLAVSNDAASVDYAAELMVPLLVQEKFSELPKTWRYWGFEGQKGWGYSNGKSLNTSDWVGNQAGLDIAHITYRSMDATTLLILNIHRPDVVNAETVVHIKKLVSAGMLLPSVNEFFYQTDSVATLDSVVSARYSRSTQAWQIQSQIWALSDLAKNNE</sequence>
<name>A0ABY5J7Q1_9GAMM</name>
<dbReference type="Proteomes" id="UP000887421">
    <property type="component" value="Chromosome"/>
</dbReference>
<gene>
    <name evidence="1" type="ORF">D16iCDA_20715</name>
</gene>
<dbReference type="RefSeq" id="WP_256605059.1">
    <property type="nucleotide sequence ID" value="NZ_CP076114.1"/>
</dbReference>
<reference evidence="1" key="1">
    <citation type="submission" date="2021-05" db="EMBL/GenBank/DDBJ databases">
        <title>Complete genome sequence of Pseudomonas seleniipraecipitans strain D1-6.</title>
        <authorList>
            <person name="Lafi F."/>
            <person name="Eida A."/>
            <person name="Alam I."/>
            <person name="Hert H."/>
            <person name="Saad M."/>
        </authorList>
    </citation>
    <scope>NUCLEOTIDE SEQUENCE</scope>
    <source>
        <strain evidence="1">D1-6</strain>
    </source>
</reference>
<keyword evidence="2" id="KW-1185">Reference proteome</keyword>
<protein>
    <submittedName>
        <fullName evidence="1">Uncharacterized protein</fullName>
    </submittedName>
</protein>
<accession>A0ABY5J7Q1</accession>
<evidence type="ECO:0000313" key="2">
    <source>
        <dbReference type="Proteomes" id="UP000887421"/>
    </source>
</evidence>
<dbReference type="EMBL" id="CP076114">
    <property type="protein sequence ID" value="UUD64065.1"/>
    <property type="molecule type" value="Genomic_DNA"/>
</dbReference>
<proteinExistence type="predicted"/>
<evidence type="ECO:0000313" key="1">
    <source>
        <dbReference type="EMBL" id="UUD64065.1"/>
    </source>
</evidence>